<dbReference type="InterPro" id="IPR035919">
    <property type="entry name" value="EAL_sf"/>
</dbReference>
<dbReference type="AlphaFoldDB" id="A0A8D3Y4U0"/>
<evidence type="ECO:0000313" key="2">
    <source>
        <dbReference type="EMBL" id="SDM28476.1"/>
    </source>
</evidence>
<keyword evidence="4" id="KW-1185">Reference proteome</keyword>
<dbReference type="KEGG" id="pbm:CL52_10135"/>
<dbReference type="EMBL" id="CP007511">
    <property type="protein sequence ID" value="AJE17376.1"/>
    <property type="molecule type" value="Genomic_DNA"/>
</dbReference>
<name>A0A8D3Y4U0_9GAMM</name>
<protein>
    <submittedName>
        <fullName evidence="2">EAL domain-containing protein</fullName>
    </submittedName>
</protein>
<evidence type="ECO:0000313" key="1">
    <source>
        <dbReference type="EMBL" id="AJE17376.1"/>
    </source>
</evidence>
<dbReference type="Gene3D" id="3.20.20.450">
    <property type="entry name" value="EAL domain"/>
    <property type="match status" value="1"/>
</dbReference>
<evidence type="ECO:0000313" key="3">
    <source>
        <dbReference type="Proteomes" id="UP000031271"/>
    </source>
</evidence>
<gene>
    <name evidence="1" type="ORF">CL52_10135</name>
    <name evidence="2" type="ORF">SAMN05660875_103457</name>
</gene>
<evidence type="ECO:0000313" key="4">
    <source>
        <dbReference type="Proteomes" id="UP000182276"/>
    </source>
</evidence>
<dbReference type="Proteomes" id="UP000031271">
    <property type="component" value="Chromosome"/>
</dbReference>
<dbReference type="GeneID" id="77260273"/>
<reference evidence="2 4" key="2">
    <citation type="submission" date="2016-10" db="EMBL/GenBank/DDBJ databases">
        <authorList>
            <person name="Varghese N."/>
            <person name="Submissions S."/>
        </authorList>
    </citation>
    <scope>NUCLEOTIDE SEQUENCE [LARGE SCALE GENOMIC DNA]</scope>
    <source>
        <strain evidence="2 4">DSM 6083</strain>
    </source>
</reference>
<reference evidence="3" key="1">
    <citation type="submission" date="2014-03" db="EMBL/GenBank/DDBJ databases">
        <title>Complete genome of Pseudomonas balearica DSM 6083T, a sewage water isolate from an enrichment with 2-methylnaphthalene.</title>
        <authorList>
            <person name="Salva-Serra F."/>
            <person name="Jaen-Luchoro D."/>
            <person name="Busquets A."/>
            <person name="Pena A."/>
            <person name="Gomila M."/>
            <person name="Bosch R."/>
            <person name="Nogales B."/>
            <person name="Garcia-Valdes E."/>
            <person name="Lalucat J."/>
            <person name="Bennasar A."/>
        </authorList>
    </citation>
    <scope>NUCLEOTIDE SEQUENCE [LARGE SCALE GENOMIC DNA]</scope>
    <source>
        <strain evidence="3">DSM 6083</strain>
    </source>
</reference>
<dbReference type="Proteomes" id="UP000182276">
    <property type="component" value="Unassembled WGS sequence"/>
</dbReference>
<organism evidence="1 3">
    <name type="scientific">Stutzerimonas balearica DSM 6083</name>
    <dbReference type="NCBI Taxonomy" id="1123016"/>
    <lineage>
        <taxon>Bacteria</taxon>
        <taxon>Pseudomonadati</taxon>
        <taxon>Pseudomonadota</taxon>
        <taxon>Gammaproteobacteria</taxon>
        <taxon>Pseudomonadales</taxon>
        <taxon>Pseudomonadaceae</taxon>
        <taxon>Stutzerimonas</taxon>
    </lineage>
</organism>
<dbReference type="RefSeq" id="WP_043220282.1">
    <property type="nucleotide sequence ID" value="NZ_CP007511.1"/>
</dbReference>
<reference evidence="1 3" key="3">
    <citation type="journal article" name="Genome Announc.">
        <title>Complete Genome Sequence of Pseudomonas balearica DSM 6083T.</title>
        <authorList>
            <person name="Bennasar-Figueras A."/>
            <person name="Salva-Serra F."/>
            <person name="Jaen-Luchoro D."/>
            <person name="Segui C."/>
            <person name="Aliaga F."/>
            <person name="Busquets A."/>
            <person name="Gomila M."/>
            <person name="Moore E.R."/>
            <person name="Lalucat J."/>
        </authorList>
    </citation>
    <scope>NUCLEOTIDE SEQUENCE [LARGE SCALE GENOMIC DNA]</scope>
    <source>
        <strain evidence="3">DSM 6083</strain>
        <strain evidence="1">DSM6083</strain>
    </source>
</reference>
<sequence length="256" mass="28574">MGISQNLDRLVALHRSRLRSHGETEFFRQQIVDRHLRLHGSHYFSCFGRLGQALAPDDRRAILCAELLERIRLIPAAARRLALRGGRPWPLRCVVTIDESLLLEHSLMDDMAWTAAELKPFGLQLVLELSGRLEASGLAAAPRASRVIFGHLYGLLDHGVELMARLAAQQGSLSARVLALGLCRYVKVDLRQCCVEAAAGQDEVLDRTHGAMTALLERCDVCFMADRIECHADHQLALRLPFHLLSGDYYSPPEPI</sequence>
<dbReference type="EMBL" id="FNHO01000003">
    <property type="protein sequence ID" value="SDM28476.1"/>
    <property type="molecule type" value="Genomic_DNA"/>
</dbReference>
<proteinExistence type="predicted"/>
<accession>A0A8D3Y4U0</accession>